<keyword evidence="3" id="KW-1003">Cell membrane</keyword>
<feature type="transmembrane region" description="Helical" evidence="7">
    <location>
        <begin position="167"/>
        <end position="186"/>
    </location>
</feature>
<evidence type="ECO:0000256" key="3">
    <source>
        <dbReference type="ARBA" id="ARBA00022475"/>
    </source>
</evidence>
<dbReference type="GO" id="GO:0005886">
    <property type="term" value="C:plasma membrane"/>
    <property type="evidence" value="ECO:0007669"/>
    <property type="project" value="UniProtKB-SubCell"/>
</dbReference>
<gene>
    <name evidence="8" type="ORF">METZ01_LOCUS367853</name>
</gene>
<dbReference type="EMBL" id="UINC01132588">
    <property type="protein sequence ID" value="SVD14999.1"/>
    <property type="molecule type" value="Genomic_DNA"/>
</dbReference>
<evidence type="ECO:0000313" key="8">
    <source>
        <dbReference type="EMBL" id="SVD14999.1"/>
    </source>
</evidence>
<evidence type="ECO:0008006" key="9">
    <source>
        <dbReference type="Google" id="ProtNLM"/>
    </source>
</evidence>
<keyword evidence="6 7" id="KW-0472">Membrane</keyword>
<dbReference type="Pfam" id="PF01925">
    <property type="entry name" value="TauE"/>
    <property type="match status" value="1"/>
</dbReference>
<evidence type="ECO:0000256" key="4">
    <source>
        <dbReference type="ARBA" id="ARBA00022692"/>
    </source>
</evidence>
<comment type="subcellular location">
    <subcellularLocation>
        <location evidence="1">Cell membrane</location>
        <topology evidence="1">Multi-pass membrane protein</topology>
    </subcellularLocation>
</comment>
<sequence>MFEPSTVIIILGTFLIAGLAKGIIGLGLPTISLALLTIATNLPTSMALLLVPSLVTNIWQATVGGKFWEILIRLWPLFLTATFTVWFGVMALSSVDFTLLSALLGALLMTYAVINLSGFRFNLKTRHEWWVGSLVGSVNGILTGMTGSFVVPGVFYLQSIGFKRDMLIQSMGILFTVSTLALIFSLHGNEFLTSELGVWSSVSVVPAIFGMVIGQRIRQGLSEKAFRKLFFFFILTIGAYIVVTALQNYIFSIN</sequence>
<dbReference type="InterPro" id="IPR002781">
    <property type="entry name" value="TM_pro_TauE-like"/>
</dbReference>
<evidence type="ECO:0000256" key="6">
    <source>
        <dbReference type="ARBA" id="ARBA00023136"/>
    </source>
</evidence>
<dbReference type="PANTHER" id="PTHR30269">
    <property type="entry name" value="TRANSMEMBRANE PROTEIN YFCA"/>
    <property type="match status" value="1"/>
</dbReference>
<evidence type="ECO:0000256" key="7">
    <source>
        <dbReference type="SAM" id="Phobius"/>
    </source>
</evidence>
<feature type="transmembrane region" description="Helical" evidence="7">
    <location>
        <begin position="229"/>
        <end position="251"/>
    </location>
</feature>
<feature type="transmembrane region" description="Helical" evidence="7">
    <location>
        <begin position="198"/>
        <end position="217"/>
    </location>
</feature>
<accession>A0A382SYK3</accession>
<feature type="transmembrane region" description="Helical" evidence="7">
    <location>
        <begin position="6"/>
        <end position="26"/>
    </location>
</feature>
<name>A0A382SYK3_9ZZZZ</name>
<proteinExistence type="predicted"/>
<dbReference type="InterPro" id="IPR052017">
    <property type="entry name" value="TSUP"/>
</dbReference>
<evidence type="ECO:0000256" key="2">
    <source>
        <dbReference type="ARBA" id="ARBA00022448"/>
    </source>
</evidence>
<feature type="transmembrane region" description="Helical" evidence="7">
    <location>
        <begin position="33"/>
        <end position="54"/>
    </location>
</feature>
<feature type="transmembrane region" description="Helical" evidence="7">
    <location>
        <begin position="99"/>
        <end position="117"/>
    </location>
</feature>
<evidence type="ECO:0000256" key="5">
    <source>
        <dbReference type="ARBA" id="ARBA00022989"/>
    </source>
</evidence>
<dbReference type="AlphaFoldDB" id="A0A382SYK3"/>
<keyword evidence="5 7" id="KW-1133">Transmembrane helix</keyword>
<evidence type="ECO:0000256" key="1">
    <source>
        <dbReference type="ARBA" id="ARBA00004651"/>
    </source>
</evidence>
<keyword evidence="4 7" id="KW-0812">Transmembrane</keyword>
<feature type="transmembrane region" description="Helical" evidence="7">
    <location>
        <begin position="129"/>
        <end position="155"/>
    </location>
</feature>
<dbReference type="PANTHER" id="PTHR30269:SF32">
    <property type="entry name" value="MEMBRANE TRANSPORTER PROTEIN-RELATED"/>
    <property type="match status" value="1"/>
</dbReference>
<reference evidence="8" key="1">
    <citation type="submission" date="2018-05" db="EMBL/GenBank/DDBJ databases">
        <authorList>
            <person name="Lanie J.A."/>
            <person name="Ng W.-L."/>
            <person name="Kazmierczak K.M."/>
            <person name="Andrzejewski T.M."/>
            <person name="Davidsen T.M."/>
            <person name="Wayne K.J."/>
            <person name="Tettelin H."/>
            <person name="Glass J.I."/>
            <person name="Rusch D."/>
            <person name="Podicherti R."/>
            <person name="Tsui H.-C.T."/>
            <person name="Winkler M.E."/>
        </authorList>
    </citation>
    <scope>NUCLEOTIDE SEQUENCE</scope>
</reference>
<protein>
    <recommendedName>
        <fullName evidence="9">Membrane transporter protein</fullName>
    </recommendedName>
</protein>
<keyword evidence="2" id="KW-0813">Transport</keyword>
<organism evidence="8">
    <name type="scientific">marine metagenome</name>
    <dbReference type="NCBI Taxonomy" id="408172"/>
    <lineage>
        <taxon>unclassified sequences</taxon>
        <taxon>metagenomes</taxon>
        <taxon>ecological metagenomes</taxon>
    </lineage>
</organism>
<feature type="transmembrane region" description="Helical" evidence="7">
    <location>
        <begin position="74"/>
        <end position="92"/>
    </location>
</feature>